<evidence type="ECO:0000256" key="5">
    <source>
        <dbReference type="ARBA" id="ARBA00025923"/>
    </source>
</evidence>
<dbReference type="CDD" id="cd01127">
    <property type="entry name" value="TrwB_TraG_TraD_VirD4"/>
    <property type="match status" value="1"/>
</dbReference>
<dbReference type="KEGG" id="ara:Arad_1172"/>
<dbReference type="InterPro" id="IPR018541">
    <property type="entry name" value="Ftsk_gamma"/>
</dbReference>
<evidence type="ECO:0000256" key="7">
    <source>
        <dbReference type="SAM" id="MobiDB-lite"/>
    </source>
</evidence>
<dbReference type="GO" id="GO:0003677">
    <property type="term" value="F:DNA binding"/>
    <property type="evidence" value="ECO:0007669"/>
    <property type="project" value="UniProtKB-KW"/>
</dbReference>
<dbReference type="SMART" id="SM00843">
    <property type="entry name" value="Ftsk_gamma"/>
    <property type="match status" value="1"/>
</dbReference>
<evidence type="ECO:0000256" key="4">
    <source>
        <dbReference type="ARBA" id="ARBA00023125"/>
    </source>
</evidence>
<keyword evidence="9" id="KW-0131">Cell cycle</keyword>
<keyword evidence="2 6" id="KW-0547">Nucleotide-binding</keyword>
<keyword evidence="9" id="KW-0132">Cell division</keyword>
<dbReference type="InterPro" id="IPR050206">
    <property type="entry name" value="FtsK/SpoIIIE/SftA"/>
</dbReference>
<evidence type="ECO:0000256" key="1">
    <source>
        <dbReference type="ARBA" id="ARBA00006474"/>
    </source>
</evidence>
<dbReference type="InterPro" id="IPR027417">
    <property type="entry name" value="P-loop_NTPase"/>
</dbReference>
<dbReference type="EMBL" id="CP000628">
    <property type="protein sequence ID" value="ACM25684.1"/>
    <property type="molecule type" value="Genomic_DNA"/>
</dbReference>
<evidence type="ECO:0000256" key="6">
    <source>
        <dbReference type="PROSITE-ProRule" id="PRU00289"/>
    </source>
</evidence>
<dbReference type="InterPro" id="IPR041027">
    <property type="entry name" value="FtsK_alpha"/>
</dbReference>
<dbReference type="InterPro" id="IPR036390">
    <property type="entry name" value="WH_DNA-bd_sf"/>
</dbReference>
<feature type="region of interest" description="Disordered" evidence="7">
    <location>
        <begin position="29"/>
        <end position="49"/>
    </location>
</feature>
<dbReference type="HOGENOM" id="CLU_001981_1_2_5"/>
<dbReference type="Pfam" id="PF17854">
    <property type="entry name" value="FtsK_alpha"/>
    <property type="match status" value="1"/>
</dbReference>
<comment type="subunit">
    <text evidence="5">Homohexamer. Forms a ring that surrounds DNA.</text>
</comment>
<dbReference type="InterPro" id="IPR002543">
    <property type="entry name" value="FtsK_dom"/>
</dbReference>
<gene>
    <name evidence="9" type="primary">ftsK1</name>
    <name evidence="9" type="ordered locus">Arad_1172</name>
</gene>
<dbReference type="eggNOG" id="COG1674">
    <property type="taxonomic scope" value="Bacteria"/>
</dbReference>
<evidence type="ECO:0000313" key="10">
    <source>
        <dbReference type="Proteomes" id="UP000001600"/>
    </source>
</evidence>
<evidence type="ECO:0000256" key="3">
    <source>
        <dbReference type="ARBA" id="ARBA00022840"/>
    </source>
</evidence>
<organism evidence="9 10">
    <name type="scientific">Rhizobium rhizogenes (strain K84 / ATCC BAA-868)</name>
    <name type="common">Agrobacterium radiobacter</name>
    <dbReference type="NCBI Taxonomy" id="311403"/>
    <lineage>
        <taxon>Bacteria</taxon>
        <taxon>Pseudomonadati</taxon>
        <taxon>Pseudomonadota</taxon>
        <taxon>Alphaproteobacteria</taxon>
        <taxon>Hyphomicrobiales</taxon>
        <taxon>Rhizobiaceae</taxon>
        <taxon>Rhizobium/Agrobacterium group</taxon>
        <taxon>Rhizobium</taxon>
    </lineage>
</organism>
<dbReference type="Pfam" id="PF09397">
    <property type="entry name" value="FtsK_gamma"/>
    <property type="match status" value="1"/>
</dbReference>
<comment type="similarity">
    <text evidence="1">Belongs to the FtsK/SpoIIIE/SftA family.</text>
</comment>
<dbReference type="PANTHER" id="PTHR22683">
    <property type="entry name" value="SPORULATION PROTEIN RELATED"/>
    <property type="match status" value="1"/>
</dbReference>
<dbReference type="SUPFAM" id="SSF52540">
    <property type="entry name" value="P-loop containing nucleoside triphosphate hydrolases"/>
    <property type="match status" value="1"/>
</dbReference>
<protein>
    <submittedName>
        <fullName evidence="9">Cell division protein</fullName>
    </submittedName>
</protein>
<proteinExistence type="inferred from homology"/>
<dbReference type="GO" id="GO:0051301">
    <property type="term" value="P:cell division"/>
    <property type="evidence" value="ECO:0007669"/>
    <property type="project" value="UniProtKB-KW"/>
</dbReference>
<name>B9JAK1_RHIR8</name>
<keyword evidence="3 6" id="KW-0067">ATP-binding</keyword>
<evidence type="ECO:0000256" key="2">
    <source>
        <dbReference type="ARBA" id="ARBA00022741"/>
    </source>
</evidence>
<evidence type="ECO:0000313" key="9">
    <source>
        <dbReference type="EMBL" id="ACM25684.1"/>
    </source>
</evidence>
<feature type="region of interest" description="Disordered" evidence="7">
    <location>
        <begin position="989"/>
        <end position="1012"/>
    </location>
</feature>
<evidence type="ECO:0000259" key="8">
    <source>
        <dbReference type="PROSITE" id="PS50901"/>
    </source>
</evidence>
<dbReference type="SUPFAM" id="SSF46785">
    <property type="entry name" value="Winged helix' DNA-binding domain"/>
    <property type="match status" value="1"/>
</dbReference>
<dbReference type="Pfam" id="PF01580">
    <property type="entry name" value="FtsK_SpoIIIE"/>
    <property type="match status" value="1"/>
</dbReference>
<feature type="binding site" evidence="6">
    <location>
        <begin position="649"/>
        <end position="656"/>
    </location>
    <ligand>
        <name>ATP</name>
        <dbReference type="ChEBI" id="CHEBI:30616"/>
    </ligand>
</feature>
<dbReference type="PANTHER" id="PTHR22683:SF41">
    <property type="entry name" value="DNA TRANSLOCASE FTSK"/>
    <property type="match status" value="1"/>
</dbReference>
<sequence>MPYSIWEAIGNINDWVAGLMRLSRTNISNAANGSQPEGELDPEQVAEEARRAEQIAARRAFLEEKIRTVREAKRQAEERRRAEERRIAEEARLRIAAAPKPVVEALQASTVAASGPIMPVTPQGISAEELASPGWQNAFLMGPNVRFTRTRENEIVSRRAPAEPVPVLVPPAANHAAMRVMEPPVVESPAPIVARPAEPSVEFDLPPWEGAPFAAEAYQPTVIQNSPATAPDALETTVIATAFYKAPATALDASPSLPKIAEFVAAPVVESRLAHLSDFAFWDAMPFEGEFVSAIKGTLAQPVLVPEIQAEVESIVAKFRVVECRRPSLVVEAQQEAPVSPVVAVVAPVESQPTPINPFVMDELAALEAIALAPVVPAAIEAVAPVAVKPAAMEPAAFVPPAFVTAVFANEAEAAAAPKVAPAKPAPVMVVAPMPVKASVPPVAAAVVEAAPVIPAVEAAKQRLIDPPPSQITPRRPNAMTPPEWRPIARSGEGEYELPPRELLQEPVARPGVIMTQETLEQNAGLLESVLEDFGVKGEIIHVRPGPVVTLYEFEPAPGVKSSRVINLADDIARSMSALSARVAVVPGRNVIGIELPNVIRETVYFREMIESADFEKSGYKLALGLGKTIGGEPVIAELAKMPHLLVAGTTGSGKSVAINTMILSLLYRMTPEQCRLIMVDPKMLELSVYDGIPHLLTPVVTDPKKAVMALKWAVREMEDRYRKMSRLGVRNIDGYNSRVALAREKGETIHVMVQTGFDKGTGAPIEESQEMDLTPMPYIVVIVDEMADLMMVAGKEIEGAIQRLAQMARAAGIHLIMATQRPSVDVITGTIKANFPTRISFQVTSKIDSRTILGEQGAEQLLGQGDMLHMAGGGRISRVHGPFVSDEEVEKVVAHLKTQGRPEYLDTVTADEDEEEDEEDTAVFDKGAIASEDGDDLYEQAIKVVMRDKKCSTSYIQRRLGIGYNRAASLVERMEKDGLVGPANHVGKREIISGNRNGGGQAAQPSNEDFD</sequence>
<keyword evidence="4" id="KW-0238">DNA-binding</keyword>
<dbReference type="Proteomes" id="UP000001600">
    <property type="component" value="Chromosome 1"/>
</dbReference>
<dbReference type="AlphaFoldDB" id="B9JAK1"/>
<dbReference type="InterPro" id="IPR036388">
    <property type="entry name" value="WH-like_DNA-bd_sf"/>
</dbReference>
<dbReference type="PROSITE" id="PS50901">
    <property type="entry name" value="FTSK"/>
    <property type="match status" value="1"/>
</dbReference>
<feature type="domain" description="FtsK" evidence="8">
    <location>
        <begin position="632"/>
        <end position="851"/>
    </location>
</feature>
<dbReference type="Gene3D" id="1.10.10.10">
    <property type="entry name" value="Winged helix-like DNA-binding domain superfamily/Winged helix DNA-binding domain"/>
    <property type="match status" value="1"/>
</dbReference>
<reference evidence="9 10" key="1">
    <citation type="journal article" date="2009" name="J. Bacteriol.">
        <title>Genome sequences of three Agrobacterium biovars help elucidate the evolution of multichromosome genomes in bacteria.</title>
        <authorList>
            <person name="Slater S.C."/>
            <person name="Goldman B.S."/>
            <person name="Goodner B."/>
            <person name="Setubal J.C."/>
            <person name="Farrand S.K."/>
            <person name="Nester E.W."/>
            <person name="Burr T.J."/>
            <person name="Banta L."/>
            <person name="Dickerman A.W."/>
            <person name="Paulsen I."/>
            <person name="Otten L."/>
            <person name="Suen G."/>
            <person name="Welch R."/>
            <person name="Almeida N.F."/>
            <person name="Arnold F."/>
            <person name="Burton O.T."/>
            <person name="Du Z."/>
            <person name="Ewing A."/>
            <person name="Godsy E."/>
            <person name="Heisel S."/>
            <person name="Houmiel K.L."/>
            <person name="Jhaveri J."/>
            <person name="Lu J."/>
            <person name="Miller N.M."/>
            <person name="Norton S."/>
            <person name="Chen Q."/>
            <person name="Phoolcharoen W."/>
            <person name="Ohlin V."/>
            <person name="Ondrusek D."/>
            <person name="Pride N."/>
            <person name="Stricklin S.L."/>
            <person name="Sun J."/>
            <person name="Wheeler C."/>
            <person name="Wilson L."/>
            <person name="Zhu H."/>
            <person name="Wood D.W."/>
        </authorList>
    </citation>
    <scope>NUCLEOTIDE SEQUENCE [LARGE SCALE GENOMIC DNA]</scope>
    <source>
        <strain evidence="10">K84 / ATCC BAA-868</strain>
    </source>
</reference>
<dbReference type="STRING" id="311403.Arad_1172"/>
<dbReference type="Gene3D" id="3.30.980.40">
    <property type="match status" value="1"/>
</dbReference>
<accession>B9JAK1</accession>
<dbReference type="Gene3D" id="3.40.50.300">
    <property type="entry name" value="P-loop containing nucleotide triphosphate hydrolases"/>
    <property type="match status" value="1"/>
</dbReference>
<dbReference type="GO" id="GO:0005524">
    <property type="term" value="F:ATP binding"/>
    <property type="evidence" value="ECO:0007669"/>
    <property type="project" value="UniProtKB-UniRule"/>
</dbReference>